<name>A0ABS8SFC5_DATST</name>
<keyword evidence="2" id="KW-1185">Reference proteome</keyword>
<proteinExistence type="predicted"/>
<organism evidence="1 2">
    <name type="scientific">Datura stramonium</name>
    <name type="common">Jimsonweed</name>
    <name type="synonym">Common thornapple</name>
    <dbReference type="NCBI Taxonomy" id="4076"/>
    <lineage>
        <taxon>Eukaryota</taxon>
        <taxon>Viridiplantae</taxon>
        <taxon>Streptophyta</taxon>
        <taxon>Embryophyta</taxon>
        <taxon>Tracheophyta</taxon>
        <taxon>Spermatophyta</taxon>
        <taxon>Magnoliopsida</taxon>
        <taxon>eudicotyledons</taxon>
        <taxon>Gunneridae</taxon>
        <taxon>Pentapetalae</taxon>
        <taxon>asterids</taxon>
        <taxon>lamiids</taxon>
        <taxon>Solanales</taxon>
        <taxon>Solanaceae</taxon>
        <taxon>Solanoideae</taxon>
        <taxon>Datureae</taxon>
        <taxon>Datura</taxon>
    </lineage>
</organism>
<protein>
    <submittedName>
        <fullName evidence="1">Uncharacterized protein</fullName>
    </submittedName>
</protein>
<sequence>MASPMNLYLYLKNDAQGTGASEAIYDIKKHNLQTAKAQILSMTDACIALNLESNNVGVVLMGCCGVVLMAMDETNLRRAFQLPPWDLAHEDEVPVSRLPCRLGERLEVGKDAMPSLIKEFSFQFNILR</sequence>
<dbReference type="EMBL" id="JACEIK010000463">
    <property type="protein sequence ID" value="MCD7457581.1"/>
    <property type="molecule type" value="Genomic_DNA"/>
</dbReference>
<gene>
    <name evidence="1" type="ORF">HAX54_035439</name>
</gene>
<dbReference type="Proteomes" id="UP000823775">
    <property type="component" value="Unassembled WGS sequence"/>
</dbReference>
<accession>A0ABS8SFC5</accession>
<evidence type="ECO:0000313" key="2">
    <source>
        <dbReference type="Proteomes" id="UP000823775"/>
    </source>
</evidence>
<reference evidence="1 2" key="1">
    <citation type="journal article" date="2021" name="BMC Genomics">
        <title>Datura genome reveals duplications of psychoactive alkaloid biosynthetic genes and high mutation rate following tissue culture.</title>
        <authorList>
            <person name="Rajewski A."/>
            <person name="Carter-House D."/>
            <person name="Stajich J."/>
            <person name="Litt A."/>
        </authorList>
    </citation>
    <scope>NUCLEOTIDE SEQUENCE [LARGE SCALE GENOMIC DNA]</scope>
    <source>
        <strain evidence="1">AR-01</strain>
    </source>
</reference>
<comment type="caution">
    <text evidence="1">The sequence shown here is derived from an EMBL/GenBank/DDBJ whole genome shotgun (WGS) entry which is preliminary data.</text>
</comment>
<evidence type="ECO:0000313" key="1">
    <source>
        <dbReference type="EMBL" id="MCD7457581.1"/>
    </source>
</evidence>